<proteinExistence type="predicted"/>
<feature type="non-terminal residue" evidence="1">
    <location>
        <position position="219"/>
    </location>
</feature>
<reference evidence="1" key="1">
    <citation type="submission" date="2013-08" db="EMBL/GenBank/DDBJ databases">
        <authorList>
            <person name="Mendez C."/>
            <person name="Richter M."/>
            <person name="Ferrer M."/>
            <person name="Sanchez J."/>
        </authorList>
    </citation>
    <scope>NUCLEOTIDE SEQUENCE</scope>
</reference>
<sequence length="219" mass="24433">MIGGSKNYNYSSLRKRESYFATFEYRPSSVYSTTLNLSYENYQKTTQRKGIEFPLFWGSGTVLTPGPVSNGFVESGSYSNVYPVIRNDYNHHKDYVYNIRWGNRIKFSDNWTGRLSASYNRAARTYGKLESYSGFGYNGPANQTTVPPSTVNFGYAADGQLLLTSQNNFASPSIVLTDPNGWGAGAGLVQQGFLNQLSNNEYIANFKVAARHYFASGPI</sequence>
<protein>
    <submittedName>
        <fullName evidence="1">TonB-dependent receptor</fullName>
    </submittedName>
</protein>
<evidence type="ECO:0000313" key="1">
    <source>
        <dbReference type="EMBL" id="EQD56594.1"/>
    </source>
</evidence>
<organism evidence="1">
    <name type="scientific">mine drainage metagenome</name>
    <dbReference type="NCBI Taxonomy" id="410659"/>
    <lineage>
        <taxon>unclassified sequences</taxon>
        <taxon>metagenomes</taxon>
        <taxon>ecological metagenomes</taxon>
    </lineage>
</organism>
<keyword evidence="1" id="KW-0675">Receptor</keyword>
<dbReference type="SUPFAM" id="SSF56935">
    <property type="entry name" value="Porins"/>
    <property type="match status" value="1"/>
</dbReference>
<dbReference type="AlphaFoldDB" id="T1BTV2"/>
<name>T1BTV2_9ZZZZ</name>
<reference evidence="1" key="2">
    <citation type="journal article" date="2014" name="ISME J.">
        <title>Microbial stratification in low pH oxic and suboxic macroscopic growths along an acid mine drainage.</title>
        <authorList>
            <person name="Mendez-Garcia C."/>
            <person name="Mesa V."/>
            <person name="Sprenger R.R."/>
            <person name="Richter M."/>
            <person name="Diez M.S."/>
            <person name="Solano J."/>
            <person name="Bargiela R."/>
            <person name="Golyshina O.V."/>
            <person name="Manteca A."/>
            <person name="Ramos J.L."/>
            <person name="Gallego J.R."/>
            <person name="Llorente I."/>
            <person name="Martins Dos Santos V.A."/>
            <person name="Jensen O.N."/>
            <person name="Pelaez A.I."/>
            <person name="Sanchez J."/>
            <person name="Ferrer M."/>
        </authorList>
    </citation>
    <scope>NUCLEOTIDE SEQUENCE</scope>
</reference>
<accession>T1BTV2</accession>
<comment type="caution">
    <text evidence="1">The sequence shown here is derived from an EMBL/GenBank/DDBJ whole genome shotgun (WGS) entry which is preliminary data.</text>
</comment>
<dbReference type="EMBL" id="AUZZ01003562">
    <property type="protein sequence ID" value="EQD56594.1"/>
    <property type="molecule type" value="Genomic_DNA"/>
</dbReference>
<gene>
    <name evidence="1" type="ORF">B2A_05170</name>
</gene>